<protein>
    <submittedName>
        <fullName evidence="1">Uncharacterized protein</fullName>
    </submittedName>
</protein>
<keyword evidence="2" id="KW-1185">Reference proteome</keyword>
<organism evidence="1 2">
    <name type="scientific">Kitasatospora arboriphila</name>
    <dbReference type="NCBI Taxonomy" id="258052"/>
    <lineage>
        <taxon>Bacteria</taxon>
        <taxon>Bacillati</taxon>
        <taxon>Actinomycetota</taxon>
        <taxon>Actinomycetes</taxon>
        <taxon>Kitasatosporales</taxon>
        <taxon>Streptomycetaceae</taxon>
        <taxon>Kitasatospora</taxon>
    </lineage>
</organism>
<sequence length="270" mass="27652">MHKGAGGSKQAAADRLDAAMRQALLPADARARLGAWAAGDGAAFAGAAGSGVHGVDCVPAHWAGIGPWPEVLGSRGSTTAVPVSRAQVREAVGSALDGERWEEALVVPYVWGRGKRPWRGPAVLAGILVHPGTGAALAGAVQALTSEGAVAAYRRLDGAVPGLGPAFFTKFLHFAGLARADAVPGPLPLILDSRVAAALRALAVPVGLAAAVSRAAAVARWTWSTGGWTPHRYRVYLEWMHAAAAQLAAACPAWPAGRPDLLELALFRGV</sequence>
<name>A0ABP4E7C7_9ACTN</name>
<proteinExistence type="predicted"/>
<dbReference type="Proteomes" id="UP001499987">
    <property type="component" value="Unassembled WGS sequence"/>
</dbReference>
<reference evidence="2" key="1">
    <citation type="journal article" date="2019" name="Int. J. Syst. Evol. Microbiol.">
        <title>The Global Catalogue of Microorganisms (GCM) 10K type strain sequencing project: providing services to taxonomists for standard genome sequencing and annotation.</title>
        <authorList>
            <consortium name="The Broad Institute Genomics Platform"/>
            <consortium name="The Broad Institute Genome Sequencing Center for Infectious Disease"/>
            <person name="Wu L."/>
            <person name="Ma J."/>
        </authorList>
    </citation>
    <scope>NUCLEOTIDE SEQUENCE [LARGE SCALE GENOMIC DNA]</scope>
    <source>
        <strain evidence="2">JCM 13002</strain>
    </source>
</reference>
<dbReference type="Pfam" id="PF21790">
    <property type="entry name" value="OGG"/>
    <property type="match status" value="1"/>
</dbReference>
<dbReference type="InterPro" id="IPR048868">
    <property type="entry name" value="OGG-like_put"/>
</dbReference>
<gene>
    <name evidence="1" type="ORF">GCM10009663_44460</name>
</gene>
<evidence type="ECO:0000313" key="2">
    <source>
        <dbReference type="Proteomes" id="UP001499987"/>
    </source>
</evidence>
<dbReference type="EMBL" id="BAAALD010000044">
    <property type="protein sequence ID" value="GAA1096481.1"/>
    <property type="molecule type" value="Genomic_DNA"/>
</dbReference>
<evidence type="ECO:0000313" key="1">
    <source>
        <dbReference type="EMBL" id="GAA1096481.1"/>
    </source>
</evidence>
<accession>A0ABP4E7C7</accession>
<comment type="caution">
    <text evidence="1">The sequence shown here is derived from an EMBL/GenBank/DDBJ whole genome shotgun (WGS) entry which is preliminary data.</text>
</comment>
<dbReference type="RefSeq" id="WP_344625400.1">
    <property type="nucleotide sequence ID" value="NZ_BAAALD010000044.1"/>
</dbReference>